<dbReference type="RefSeq" id="YP_009186747.1">
    <property type="nucleotide sequence ID" value="NC_028636.1"/>
</dbReference>
<dbReference type="GeneID" id="26382511"/>
<reference evidence="4 5" key="1">
    <citation type="journal article" date="2014" name="PLoS ONE">
        <title>Genomic Sequencing and Analysis of Sucra jujuba Nucleopolyhedrovirus.</title>
        <authorList>
            <person name="Liu X."/>
            <person name="Yin F."/>
            <person name="Zhu Z."/>
            <person name="Hou D."/>
            <person name="Wang J."/>
            <person name="Zhang L."/>
            <person name="Wang M."/>
            <person name="Wang H."/>
            <person name="Hu Z."/>
            <person name="Deng F."/>
        </authorList>
    </citation>
    <scope>NUCLEOTIDE SEQUENCE [LARGE SCALE GENOMIC DNA]</scope>
    <source>
        <strain evidence="4">473</strain>
    </source>
</reference>
<evidence type="ECO:0000256" key="3">
    <source>
        <dbReference type="ARBA" id="ARBA00023932"/>
    </source>
</evidence>
<dbReference type="Proteomes" id="UP000201917">
    <property type="component" value="Segment"/>
</dbReference>
<dbReference type="OrthoDB" id="17275at10239"/>
<organism evidence="4 5">
    <name type="scientific">Sucra jujuba nucleopolyhedrovirus</name>
    <dbReference type="NCBI Taxonomy" id="1563660"/>
    <lineage>
        <taxon>Viruses</taxon>
        <taxon>Viruses incertae sedis</taxon>
        <taxon>Naldaviricetes</taxon>
        <taxon>Lefavirales</taxon>
        <taxon>Baculoviridae</taxon>
        <taxon>Alphabaculovirus</taxon>
        <taxon>Alphabaculovirus sujujubae</taxon>
    </lineage>
</organism>
<evidence type="ECO:0000313" key="4">
    <source>
        <dbReference type="EMBL" id="AIU41295.1"/>
    </source>
</evidence>
<dbReference type="Pfam" id="PF04766">
    <property type="entry name" value="Baculo_p26"/>
    <property type="match status" value="1"/>
</dbReference>
<name>A0A097P8Y8_9ABAC</name>
<dbReference type="GO" id="GO:0004518">
    <property type="term" value="F:nuclease activity"/>
    <property type="evidence" value="ECO:0007669"/>
    <property type="project" value="UniProtKB-KW"/>
</dbReference>
<evidence type="ECO:0000256" key="2">
    <source>
        <dbReference type="ARBA" id="ARBA00022801"/>
    </source>
</evidence>
<protein>
    <submittedName>
        <fullName evidence="4">p26-2</fullName>
    </submittedName>
</protein>
<comment type="catalytic activity">
    <reaction evidence="3">
        <text>2',3'-cGAMP + H2O = Gp(2'-5')Ap(3') + H(+)</text>
        <dbReference type="Rhea" id="RHEA:59472"/>
        <dbReference type="ChEBI" id="CHEBI:15377"/>
        <dbReference type="ChEBI" id="CHEBI:15378"/>
        <dbReference type="ChEBI" id="CHEBI:143093"/>
        <dbReference type="ChEBI" id="CHEBI:143098"/>
    </reaction>
    <physiologicalReaction direction="left-to-right" evidence="3">
        <dbReference type="Rhea" id="RHEA:59473"/>
    </physiologicalReaction>
</comment>
<evidence type="ECO:0000313" key="5">
    <source>
        <dbReference type="Proteomes" id="UP000201917"/>
    </source>
</evidence>
<dbReference type="GO" id="GO:0016787">
    <property type="term" value="F:hydrolase activity"/>
    <property type="evidence" value="ECO:0007669"/>
    <property type="project" value="UniProtKB-KW"/>
</dbReference>
<proteinExistence type="predicted"/>
<evidence type="ECO:0000256" key="1">
    <source>
        <dbReference type="ARBA" id="ARBA00022722"/>
    </source>
</evidence>
<keyword evidence="5" id="KW-1185">Reference proteome</keyword>
<sequence length="239" mass="27418">MRIQVNSVSMNVNFETKMVYCDMYEGDALTVHLMAQPNISSTDVKLLHQYPGVACSTKLRRLNAGDKVKLLKFTANETFSLITTRLDRHLYFVHHRHGNLYMYGQVPAVVENQTKRKNVHAENCTTVQQHYYVGSPIFDQNNRLVSFVTDIYMDDRGISILPVTGKSRLQGRFCVTGHIRIFNDMCLTTCLNPVIQDQIYINIVVCYDNKQVKVMVIYNKTIVSEIHMCTKFAANVLIL</sequence>
<dbReference type="InterPro" id="IPR006853">
    <property type="entry name" value="Poxin_vir"/>
</dbReference>
<keyword evidence="2" id="KW-0378">Hydrolase</keyword>
<keyword evidence="1" id="KW-0540">Nuclease</keyword>
<dbReference type="KEGG" id="vg:26382511"/>
<accession>A0A097P8Y8</accession>
<dbReference type="EMBL" id="KJ676450">
    <property type="protein sequence ID" value="AIU41295.1"/>
    <property type="molecule type" value="Genomic_DNA"/>
</dbReference>